<protein>
    <submittedName>
        <fullName evidence="1">Uncharacterized protein</fullName>
    </submittedName>
</protein>
<accession>A0A5B7LWR6</accession>
<organism evidence="1 2">
    <name type="scientific">Pseudomonas phage ITTPL</name>
    <dbReference type="NCBI Taxonomy" id="2544984"/>
    <lineage>
        <taxon>Viruses</taxon>
        <taxon>Duplodnaviria</taxon>
        <taxon>Heunggongvirae</taxon>
        <taxon>Uroviricota</taxon>
        <taxon>Caudoviricetes</taxon>
        <taxon>Vandenendeviridae</taxon>
        <taxon>Skurskavirinae</taxon>
        <taxon>Pakpunavirus</taxon>
        <taxon>Pakpunavirus ITTPL</taxon>
    </lineage>
</organism>
<sequence length="40" mass="4549">MKLFTCAFSIENWQSIEKAGGVVYTAGCLWLSYYAKEKIV</sequence>
<gene>
    <name evidence="1" type="ORF">IttPL_0159</name>
</gene>
<dbReference type="Proteomes" id="UP000321077">
    <property type="component" value="Segment"/>
</dbReference>
<name>A0A5B7LWR6_9CAUD</name>
<evidence type="ECO:0000313" key="2">
    <source>
        <dbReference type="Proteomes" id="UP000321077"/>
    </source>
</evidence>
<keyword evidence="2" id="KW-1185">Reference proteome</keyword>
<evidence type="ECO:0000313" key="1">
    <source>
        <dbReference type="EMBL" id="QBP28173.1"/>
    </source>
</evidence>
<proteinExistence type="predicted"/>
<reference evidence="1 2" key="1">
    <citation type="submission" date="2019-01" db="EMBL/GenBank/DDBJ databases">
        <title>Genomic characterization of Pseudomonas aeruginosa lytic bacteriophage IttPL.</title>
        <authorList>
            <person name="Alvi I.A."/>
            <person name="Asif M."/>
            <person name="Tabassum R."/>
            <person name="Abbas Z."/>
            <person name="Rehman S.U."/>
        </authorList>
    </citation>
    <scope>NUCLEOTIDE SEQUENCE [LARGE SCALE GENOMIC DNA]</scope>
</reference>
<dbReference type="EMBL" id="MK443264">
    <property type="protein sequence ID" value="QBP28173.1"/>
    <property type="molecule type" value="Genomic_DNA"/>
</dbReference>